<keyword evidence="19" id="KW-0238">DNA-binding</keyword>
<evidence type="ECO:0000256" key="10">
    <source>
        <dbReference type="ARBA" id="ARBA00022705"/>
    </source>
</evidence>
<dbReference type="Pfam" id="PF08205">
    <property type="entry name" value="C2-set_2"/>
    <property type="match status" value="1"/>
</dbReference>
<evidence type="ECO:0000256" key="19">
    <source>
        <dbReference type="ARBA" id="ARBA00023125"/>
    </source>
</evidence>
<keyword evidence="7" id="KW-0964">Secreted</keyword>
<evidence type="ECO:0000256" key="7">
    <source>
        <dbReference type="ARBA" id="ARBA00022525"/>
    </source>
</evidence>
<dbReference type="PROSITE" id="PS00290">
    <property type="entry name" value="IG_MHC"/>
    <property type="match status" value="1"/>
</dbReference>
<evidence type="ECO:0000256" key="12">
    <source>
        <dbReference type="ARBA" id="ARBA00022737"/>
    </source>
</evidence>
<dbReference type="Gene3D" id="2.60.40.10">
    <property type="entry name" value="Immunoglobulins"/>
    <property type="match status" value="3"/>
</dbReference>
<evidence type="ECO:0000313" key="35">
    <source>
        <dbReference type="VGNC" id="VGNC:13775"/>
    </source>
</evidence>
<dbReference type="GO" id="GO:0001774">
    <property type="term" value="P:microglial cell activation"/>
    <property type="evidence" value="ECO:0007669"/>
    <property type="project" value="UniProtKB-ARBA"/>
</dbReference>
<feature type="domain" description="Ig-like" evidence="32">
    <location>
        <begin position="227"/>
        <end position="317"/>
    </location>
</feature>
<dbReference type="Ensembl" id="ENSPTRT00000087986.1">
    <property type="protein sequence ID" value="ENSPTRP00000088069.1"/>
    <property type="gene ID" value="ENSPTRG00000018011.6"/>
</dbReference>
<evidence type="ECO:0000256" key="9">
    <source>
        <dbReference type="ARBA" id="ARBA00022692"/>
    </source>
</evidence>
<dbReference type="SMART" id="SM00408">
    <property type="entry name" value="IGc2"/>
    <property type="match status" value="2"/>
</dbReference>
<evidence type="ECO:0000256" key="29">
    <source>
        <dbReference type="ARBA" id="ARBA00068291"/>
    </source>
</evidence>
<sequence>MAAGTAVGAWVLVLSLWGAVVGAQNITARIGEPLVLKCKGAPKKPPQRLEWKLNTGRTEAWKVLSPQGGGPWDSVARVLPNGSLFLPAVGIQDEGIFRCQAMNRNGKETKSNYRVRVYQIPGKPEIVDSASELTAGVPNKVGTCVSEGSYPAGTLSWHLDGKPLVPNEKGVSVKEQTRRHPETGLFTLQSELMVTPARGGDPRPTFSCSFSPGLPRHRALRTAPIQPRVWEPVPLEEVQLVVEPEGGAVAPGGTVTLTCEVPAQPSPQIHWMKDGVPLPLPPSPVLILPEIGPQDQGTYSCVATHPSHGPQESRAVSISIIGETSPQALQTLGLGCRTAQALISCPILALSLTATPPLPPCTHTQASPAPPKFCREQPTPFFPSLPLLENVRIAIGLWSVWLQINSLART</sequence>
<comment type="subcellular location">
    <subcellularLocation>
        <location evidence="3">Cell membrane</location>
        <topology evidence="3">Single-pass type I membrane protein</topology>
    </subcellularLocation>
    <subcellularLocation>
        <location evidence="2">Cell projection</location>
        <location evidence="2">Phagocytic cup</location>
    </subcellularLocation>
    <subcellularLocation>
        <location evidence="4">Early endosome</location>
    </subcellularLocation>
    <subcellularLocation>
        <location evidence="1">Nucleus</location>
    </subcellularLocation>
    <subcellularLocation>
        <location evidence="5">Secreted</location>
    </subcellularLocation>
</comment>
<dbReference type="GO" id="GO:0009890">
    <property type="term" value="P:negative regulation of biosynthetic process"/>
    <property type="evidence" value="ECO:0007669"/>
    <property type="project" value="UniProtKB-ARBA"/>
</dbReference>
<evidence type="ECO:0000256" key="16">
    <source>
        <dbReference type="ARBA" id="ARBA00022884"/>
    </source>
</evidence>
<evidence type="ECO:0000256" key="2">
    <source>
        <dbReference type="ARBA" id="ARBA00004231"/>
    </source>
</evidence>
<dbReference type="GO" id="GO:0007166">
    <property type="term" value="P:cell surface receptor signaling pathway"/>
    <property type="evidence" value="ECO:0007669"/>
    <property type="project" value="UniProtKB-ARBA"/>
</dbReference>
<dbReference type="GO" id="GO:0006260">
    <property type="term" value="P:DNA replication"/>
    <property type="evidence" value="ECO:0007669"/>
    <property type="project" value="UniProtKB-KW"/>
</dbReference>
<evidence type="ECO:0000256" key="14">
    <source>
        <dbReference type="ARBA" id="ARBA00022763"/>
    </source>
</evidence>
<dbReference type="PROSITE" id="PS50835">
    <property type="entry name" value="IG_LIKE"/>
    <property type="match status" value="3"/>
</dbReference>
<evidence type="ECO:0000256" key="28">
    <source>
        <dbReference type="ARBA" id="ARBA00023319"/>
    </source>
</evidence>
<evidence type="ECO:0000313" key="33">
    <source>
        <dbReference type="Ensembl" id="ENSPTRP00000088069.1"/>
    </source>
</evidence>
<dbReference type="InterPro" id="IPR003006">
    <property type="entry name" value="Ig/MHC_CS"/>
</dbReference>
<keyword evidence="21" id="KW-1015">Disulfide bond</keyword>
<keyword evidence="34" id="KW-1185">Reference proteome</keyword>
<dbReference type="GO" id="GO:0005576">
    <property type="term" value="C:extracellular region"/>
    <property type="evidence" value="ECO:0007669"/>
    <property type="project" value="UniProtKB-SubCell"/>
</dbReference>
<feature type="domain" description="Ig-like" evidence="32">
    <location>
        <begin position="31"/>
        <end position="116"/>
    </location>
</feature>
<keyword evidence="14" id="KW-0227">DNA damage</keyword>
<feature type="chain" id="PRO_5014127048" description="Advanced glycosylation end product-specific receptor" evidence="31">
    <location>
        <begin position="24"/>
        <end position="410"/>
    </location>
</feature>
<keyword evidence="18" id="KW-1133">Transmembrane helix</keyword>
<evidence type="ECO:0000256" key="24">
    <source>
        <dbReference type="ARBA" id="ARBA00023198"/>
    </source>
</evidence>
<dbReference type="GO" id="GO:0006281">
    <property type="term" value="P:DNA repair"/>
    <property type="evidence" value="ECO:0007669"/>
    <property type="project" value="UniProtKB-KW"/>
</dbReference>
<keyword evidence="25" id="KW-0234">DNA repair</keyword>
<dbReference type="GO" id="GO:0030335">
    <property type="term" value="P:positive regulation of cell migration"/>
    <property type="evidence" value="ECO:0007669"/>
    <property type="project" value="UniProtKB-ARBA"/>
</dbReference>
<name>A0A2I3TFN4_PANTR</name>
<keyword evidence="20" id="KW-0472">Membrane</keyword>
<evidence type="ECO:0000256" key="22">
    <source>
        <dbReference type="ARBA" id="ARBA00023170"/>
    </source>
</evidence>
<keyword evidence="17" id="KW-0581">Phagocytosis</keyword>
<keyword evidence="16" id="KW-0694">RNA-binding</keyword>
<dbReference type="GO" id="GO:0051054">
    <property type="term" value="P:positive regulation of DNA metabolic process"/>
    <property type="evidence" value="ECO:0007669"/>
    <property type="project" value="UniProtKB-ARBA"/>
</dbReference>
<keyword evidence="11 31" id="KW-0732">Signal</keyword>
<evidence type="ECO:0000256" key="26">
    <source>
        <dbReference type="ARBA" id="ARBA00023242"/>
    </source>
</evidence>
<dbReference type="AlphaFoldDB" id="A0A2I3TFN4"/>
<evidence type="ECO:0000313" key="34">
    <source>
        <dbReference type="Proteomes" id="UP000002277"/>
    </source>
</evidence>
<dbReference type="FunFam" id="2.60.40.10:FF:000969">
    <property type="entry name" value="Advanced glycosylation end product-specific receptor"/>
    <property type="match status" value="1"/>
</dbReference>
<reference evidence="33" key="2">
    <citation type="submission" date="2025-08" db="UniProtKB">
        <authorList>
            <consortium name="Ensembl"/>
        </authorList>
    </citation>
    <scope>IDENTIFICATION</scope>
</reference>
<dbReference type="OMA" id="VAMHPSH"/>
<protein>
    <recommendedName>
        <fullName evidence="29">Advanced glycosylation end product-specific receptor</fullName>
    </recommendedName>
    <alternativeName>
        <fullName evidence="30">Receptor for advanced glycosylation end products</fullName>
    </alternativeName>
</protein>
<dbReference type="Bgee" id="ENSPTRG00000018011">
    <property type="expression patterns" value="Expressed in lung and 21 other cell types or tissues"/>
</dbReference>
<evidence type="ECO:0000256" key="15">
    <source>
        <dbReference type="ARBA" id="ARBA00022843"/>
    </source>
</evidence>
<dbReference type="GO" id="GO:0044548">
    <property type="term" value="F:S100 protein binding"/>
    <property type="evidence" value="ECO:0007669"/>
    <property type="project" value="UniProtKB-ARBA"/>
</dbReference>
<evidence type="ECO:0000256" key="30">
    <source>
        <dbReference type="ARBA" id="ARBA00076420"/>
    </source>
</evidence>
<dbReference type="GO" id="GO:0071333">
    <property type="term" value="P:cellular response to glucose stimulus"/>
    <property type="evidence" value="ECO:0007669"/>
    <property type="project" value="UniProtKB-ARBA"/>
</dbReference>
<evidence type="ECO:0000256" key="21">
    <source>
        <dbReference type="ARBA" id="ARBA00023157"/>
    </source>
</evidence>
<keyword evidence="6" id="KW-1003">Cell membrane</keyword>
<evidence type="ECO:0000256" key="18">
    <source>
        <dbReference type="ARBA" id="ARBA00022989"/>
    </source>
</evidence>
<accession>A0A2I3TFN4</accession>
<dbReference type="GO" id="GO:0014002">
    <property type="term" value="P:astrocyte development"/>
    <property type="evidence" value="ECO:0007669"/>
    <property type="project" value="UniProtKB-ARBA"/>
</dbReference>
<keyword evidence="24" id="KW-0395">Inflammatory response</keyword>
<feature type="domain" description="Ig-like" evidence="32">
    <location>
        <begin position="124"/>
        <end position="221"/>
    </location>
</feature>
<keyword evidence="13" id="KW-0967">Endosome</keyword>
<dbReference type="GO" id="GO:0003723">
    <property type="term" value="F:RNA binding"/>
    <property type="evidence" value="ECO:0007669"/>
    <property type="project" value="UniProtKB-KW"/>
</dbReference>
<gene>
    <name evidence="33 35" type="primary">AGER</name>
</gene>
<reference evidence="33" key="3">
    <citation type="submission" date="2025-09" db="UniProtKB">
        <authorList>
            <consortium name="Ensembl"/>
        </authorList>
    </citation>
    <scope>IDENTIFICATION</scope>
</reference>
<dbReference type="VGNC" id="VGNC:13775">
    <property type="gene designation" value="AGER"/>
</dbReference>
<keyword evidence="8" id="KW-0597">Phosphoprotein</keyword>
<evidence type="ECO:0000256" key="31">
    <source>
        <dbReference type="SAM" id="SignalP"/>
    </source>
</evidence>
<evidence type="ECO:0000256" key="13">
    <source>
        <dbReference type="ARBA" id="ARBA00022753"/>
    </source>
</evidence>
<evidence type="ECO:0000256" key="27">
    <source>
        <dbReference type="ARBA" id="ARBA00023273"/>
    </source>
</evidence>
<dbReference type="GO" id="GO:0008284">
    <property type="term" value="P:positive regulation of cell population proliferation"/>
    <property type="evidence" value="ECO:0007669"/>
    <property type="project" value="UniProtKB-ARBA"/>
</dbReference>
<dbReference type="GO" id="GO:0001891">
    <property type="term" value="C:phagocytic cup"/>
    <property type="evidence" value="ECO:0007669"/>
    <property type="project" value="UniProtKB-SubCell"/>
</dbReference>
<organism evidence="33 34">
    <name type="scientific">Pan troglodytes</name>
    <name type="common">Chimpanzee</name>
    <dbReference type="NCBI Taxonomy" id="9598"/>
    <lineage>
        <taxon>Eukaryota</taxon>
        <taxon>Metazoa</taxon>
        <taxon>Chordata</taxon>
        <taxon>Craniata</taxon>
        <taxon>Vertebrata</taxon>
        <taxon>Euteleostomi</taxon>
        <taxon>Mammalia</taxon>
        <taxon>Eutheria</taxon>
        <taxon>Euarchontoglires</taxon>
        <taxon>Primates</taxon>
        <taxon>Haplorrhini</taxon>
        <taxon>Catarrhini</taxon>
        <taxon>Hominidae</taxon>
        <taxon>Pan</taxon>
    </lineage>
</organism>
<evidence type="ECO:0000256" key="11">
    <source>
        <dbReference type="ARBA" id="ARBA00022729"/>
    </source>
</evidence>
<dbReference type="GO" id="GO:1900272">
    <property type="term" value="P:negative regulation of long-term synaptic potentiation"/>
    <property type="evidence" value="ECO:0007669"/>
    <property type="project" value="UniProtKB-ARBA"/>
</dbReference>
<dbReference type="GO" id="GO:1900744">
    <property type="term" value="P:regulation of p38MAPK cascade"/>
    <property type="evidence" value="ECO:0007669"/>
    <property type="project" value="UniProtKB-ARBA"/>
</dbReference>
<dbReference type="GO" id="GO:0045597">
    <property type="term" value="P:positive regulation of cell differentiation"/>
    <property type="evidence" value="ECO:0007669"/>
    <property type="project" value="UniProtKB-ARBA"/>
</dbReference>
<dbReference type="Proteomes" id="UP000002277">
    <property type="component" value="Chromosome 6"/>
</dbReference>
<dbReference type="GO" id="GO:0003677">
    <property type="term" value="F:DNA binding"/>
    <property type="evidence" value="ECO:0007669"/>
    <property type="project" value="UniProtKB-KW"/>
</dbReference>
<evidence type="ECO:0000256" key="3">
    <source>
        <dbReference type="ARBA" id="ARBA00004251"/>
    </source>
</evidence>
<dbReference type="InterPro" id="IPR036179">
    <property type="entry name" value="Ig-like_dom_sf"/>
</dbReference>
<evidence type="ECO:0000256" key="8">
    <source>
        <dbReference type="ARBA" id="ARBA00022553"/>
    </source>
</evidence>
<feature type="signal peptide" evidence="31">
    <location>
        <begin position="1"/>
        <end position="23"/>
    </location>
</feature>
<keyword evidence="9" id="KW-0812">Transmembrane</keyword>
<dbReference type="InterPro" id="IPR007110">
    <property type="entry name" value="Ig-like_dom"/>
</dbReference>
<dbReference type="FunFam" id="2.60.40.10:FF:000649">
    <property type="entry name" value="Advanced glycosylation end product-specific receptor"/>
    <property type="match status" value="1"/>
</dbReference>
<dbReference type="InterPro" id="IPR013162">
    <property type="entry name" value="CD80_C2-set"/>
</dbReference>
<dbReference type="GO" id="GO:0005769">
    <property type="term" value="C:early endosome"/>
    <property type="evidence" value="ECO:0007669"/>
    <property type="project" value="UniProtKB-SubCell"/>
</dbReference>
<keyword evidence="15" id="KW-0832">Ubl conjugation</keyword>
<keyword evidence="28" id="KW-0393">Immunoglobulin domain</keyword>
<dbReference type="PANTHER" id="PTHR11973:SF20">
    <property type="entry name" value="ADVANCED GLYCOSYLATION END PRODUCT-SPECIFIC RECEPTOR"/>
    <property type="match status" value="1"/>
</dbReference>
<dbReference type="InterPro" id="IPR013783">
    <property type="entry name" value="Ig-like_fold"/>
</dbReference>
<dbReference type="FunFam" id="2.60.40.10:FF:001470">
    <property type="entry name" value="Advanced glycosylation end product-specific receptor"/>
    <property type="match status" value="1"/>
</dbReference>
<evidence type="ECO:0000256" key="25">
    <source>
        <dbReference type="ARBA" id="ARBA00023204"/>
    </source>
</evidence>
<evidence type="ECO:0000256" key="4">
    <source>
        <dbReference type="ARBA" id="ARBA00004412"/>
    </source>
</evidence>
<keyword evidence="23" id="KW-0325">Glycoprotein</keyword>
<dbReference type="GO" id="GO:0009986">
    <property type="term" value="C:cell surface"/>
    <property type="evidence" value="ECO:0007669"/>
    <property type="project" value="UniProtKB-ARBA"/>
</dbReference>
<evidence type="ECO:0000256" key="23">
    <source>
        <dbReference type="ARBA" id="ARBA00023180"/>
    </source>
</evidence>
<keyword evidence="26" id="KW-0539">Nucleus</keyword>
<dbReference type="GO" id="GO:0051241">
    <property type="term" value="P:negative regulation of multicellular organismal process"/>
    <property type="evidence" value="ECO:0007669"/>
    <property type="project" value="UniProtKB-ARBA"/>
</dbReference>
<evidence type="ECO:0000256" key="20">
    <source>
        <dbReference type="ARBA" id="ARBA00023136"/>
    </source>
</evidence>
<reference evidence="33 34" key="1">
    <citation type="journal article" date="2005" name="Nature">
        <title>Initial sequence of the chimpanzee genome and comparison with the human genome.</title>
        <authorList>
            <consortium name="Chimpanzee sequencing and analysis consortium"/>
        </authorList>
    </citation>
    <scope>NUCLEOTIDE SEQUENCE [LARGE SCALE GENOMIC DNA]</scope>
</reference>
<keyword evidence="10" id="KW-0235">DNA replication</keyword>
<evidence type="ECO:0000259" key="32">
    <source>
        <dbReference type="PROSITE" id="PS50835"/>
    </source>
</evidence>
<dbReference type="GO" id="GO:0006909">
    <property type="term" value="P:phagocytosis"/>
    <property type="evidence" value="ECO:0007669"/>
    <property type="project" value="UniProtKB-KW"/>
</dbReference>
<evidence type="ECO:0000256" key="5">
    <source>
        <dbReference type="ARBA" id="ARBA00004613"/>
    </source>
</evidence>
<keyword evidence="22" id="KW-0675">Receptor</keyword>
<evidence type="ECO:0000256" key="1">
    <source>
        <dbReference type="ARBA" id="ARBA00004123"/>
    </source>
</evidence>
<dbReference type="GeneTree" id="ENSGT00890000139566"/>
<dbReference type="PANTHER" id="PTHR11973">
    <property type="entry name" value="CELL SURFACE GLYCOPROTEIN MUC18-RELATED"/>
    <property type="match status" value="1"/>
</dbReference>
<dbReference type="CDD" id="cd00096">
    <property type="entry name" value="Ig"/>
    <property type="match status" value="2"/>
</dbReference>
<dbReference type="GO" id="GO:0030155">
    <property type="term" value="P:regulation of cell adhesion"/>
    <property type="evidence" value="ECO:0007669"/>
    <property type="project" value="UniProtKB-ARBA"/>
</dbReference>
<dbReference type="SUPFAM" id="SSF48726">
    <property type="entry name" value="Immunoglobulin"/>
    <property type="match status" value="3"/>
</dbReference>
<proteinExistence type="predicted"/>
<keyword evidence="12" id="KW-0677">Repeat</keyword>
<dbReference type="InterPro" id="IPR003598">
    <property type="entry name" value="Ig_sub2"/>
</dbReference>
<dbReference type="SMART" id="SM00409">
    <property type="entry name" value="IG"/>
    <property type="match status" value="2"/>
</dbReference>
<dbReference type="GO" id="GO:0005634">
    <property type="term" value="C:nucleus"/>
    <property type="evidence" value="ECO:0007669"/>
    <property type="project" value="UniProtKB-SubCell"/>
</dbReference>
<dbReference type="InterPro" id="IPR051116">
    <property type="entry name" value="Surface_Rcpt/Adhesion_Mol"/>
</dbReference>
<dbReference type="GO" id="GO:0031175">
    <property type="term" value="P:neuron projection development"/>
    <property type="evidence" value="ECO:0007669"/>
    <property type="project" value="UniProtKB-ARBA"/>
</dbReference>
<evidence type="ECO:0000256" key="6">
    <source>
        <dbReference type="ARBA" id="ARBA00022475"/>
    </source>
</evidence>
<keyword evidence="27" id="KW-0966">Cell projection</keyword>
<dbReference type="Pfam" id="PF13927">
    <property type="entry name" value="Ig_3"/>
    <property type="match status" value="1"/>
</dbReference>
<evidence type="ECO:0000256" key="17">
    <source>
        <dbReference type="ARBA" id="ARBA00022907"/>
    </source>
</evidence>
<dbReference type="InterPro" id="IPR003599">
    <property type="entry name" value="Ig_sub"/>
</dbReference>
<dbReference type="GO" id="GO:0001819">
    <property type="term" value="P:positive regulation of cytokine production"/>
    <property type="evidence" value="ECO:0007669"/>
    <property type="project" value="UniProtKB-ARBA"/>
</dbReference>
<dbReference type="EMBL" id="AC190421">
    <property type="status" value="NOT_ANNOTATED_CDS"/>
    <property type="molecule type" value="Genomic_DNA"/>
</dbReference>